<keyword evidence="3" id="KW-1185">Reference proteome</keyword>
<dbReference type="AlphaFoldDB" id="A0A183D9F7"/>
<name>A0A183D9F7_9BILA</name>
<organism evidence="4">
    <name type="scientific">Gongylonema pulchrum</name>
    <dbReference type="NCBI Taxonomy" id="637853"/>
    <lineage>
        <taxon>Eukaryota</taxon>
        <taxon>Metazoa</taxon>
        <taxon>Ecdysozoa</taxon>
        <taxon>Nematoda</taxon>
        <taxon>Chromadorea</taxon>
        <taxon>Rhabditida</taxon>
        <taxon>Spirurina</taxon>
        <taxon>Spiruromorpha</taxon>
        <taxon>Spiruroidea</taxon>
        <taxon>Gongylonematidae</taxon>
        <taxon>Gongylonema</taxon>
    </lineage>
</organism>
<evidence type="ECO:0000313" key="4">
    <source>
        <dbReference type="WBParaSite" id="GPUH_0000535501-mRNA-1"/>
    </source>
</evidence>
<accession>A0A183D9F7</accession>
<reference evidence="4" key="1">
    <citation type="submission" date="2016-06" db="UniProtKB">
        <authorList>
            <consortium name="WormBaseParasite"/>
        </authorList>
    </citation>
    <scope>IDENTIFICATION</scope>
</reference>
<dbReference type="Proteomes" id="UP000271098">
    <property type="component" value="Unassembled WGS sequence"/>
</dbReference>
<dbReference type="OrthoDB" id="370884at2759"/>
<feature type="transmembrane region" description="Helical" evidence="1">
    <location>
        <begin position="33"/>
        <end position="55"/>
    </location>
</feature>
<protein>
    <submittedName>
        <fullName evidence="4">G_PROTEIN_RECEP_F1_2 domain-containing protein</fullName>
    </submittedName>
</protein>
<dbReference type="WBParaSite" id="GPUH_0000535501-mRNA-1">
    <property type="protein sequence ID" value="GPUH_0000535501-mRNA-1"/>
    <property type="gene ID" value="GPUH_0000535501"/>
</dbReference>
<proteinExistence type="predicted"/>
<evidence type="ECO:0000313" key="2">
    <source>
        <dbReference type="EMBL" id="VDK50331.1"/>
    </source>
</evidence>
<keyword evidence="1" id="KW-0812">Transmembrane</keyword>
<evidence type="ECO:0000313" key="3">
    <source>
        <dbReference type="Proteomes" id="UP000271098"/>
    </source>
</evidence>
<gene>
    <name evidence="2" type="ORF">GPUH_LOCUS5349</name>
</gene>
<dbReference type="EMBL" id="UYRT01011216">
    <property type="protein sequence ID" value="VDK50331.1"/>
    <property type="molecule type" value="Genomic_DNA"/>
</dbReference>
<evidence type="ECO:0000256" key="1">
    <source>
        <dbReference type="SAM" id="Phobius"/>
    </source>
</evidence>
<sequence length="100" mass="11019">MPSLDAVTGAMLTNFVCFVPSVLLLLSRRPNGLTIVFVVVDIVCITVQAVAFWALPCSATDPDVCPFRCQTKRTAFQDLRIYINVEMHCLLAHGFPGAYQ</sequence>
<keyword evidence="1" id="KW-0472">Membrane</keyword>
<reference evidence="2 3" key="2">
    <citation type="submission" date="2018-11" db="EMBL/GenBank/DDBJ databases">
        <authorList>
            <consortium name="Pathogen Informatics"/>
        </authorList>
    </citation>
    <scope>NUCLEOTIDE SEQUENCE [LARGE SCALE GENOMIC DNA]</scope>
</reference>
<feature type="transmembrane region" description="Helical" evidence="1">
    <location>
        <begin position="6"/>
        <end position="26"/>
    </location>
</feature>
<keyword evidence="1" id="KW-1133">Transmembrane helix</keyword>